<comment type="similarity">
    <text evidence="2">Belongs to the histone deacetylase HD2 family.</text>
</comment>
<sequence length="110" mass="12275">MSSPMEFWGVEIKAGEPLTVEPEPNTIIHLSQAVLGETKSKGNEHVILSVKVGDKKYVLGNLSLDKFPQLSFDLVFEKEVELSHNWKNGSVYLSGYQTAVGEYPLLFHLV</sequence>
<evidence type="ECO:0000256" key="2">
    <source>
        <dbReference type="ARBA" id="ARBA00006673"/>
    </source>
</evidence>
<dbReference type="Proteomes" id="UP000237105">
    <property type="component" value="Unassembled WGS sequence"/>
</dbReference>
<reference evidence="11" key="1">
    <citation type="submission" date="2016-06" db="EMBL/GenBank/DDBJ databases">
        <title>Parallel loss of symbiosis genes in relatives of nitrogen-fixing non-legume Parasponia.</title>
        <authorList>
            <person name="Van Velzen R."/>
            <person name="Holmer R."/>
            <person name="Bu F."/>
            <person name="Rutten L."/>
            <person name="Van Zeijl A."/>
            <person name="Liu W."/>
            <person name="Santuari L."/>
            <person name="Cao Q."/>
            <person name="Sharma T."/>
            <person name="Shen D."/>
            <person name="Roswanjaya Y."/>
            <person name="Wardhani T."/>
            <person name="Kalhor M.S."/>
            <person name="Jansen J."/>
            <person name="Van den Hoogen J."/>
            <person name="Gungor B."/>
            <person name="Hartog M."/>
            <person name="Hontelez J."/>
            <person name="Verver J."/>
            <person name="Yang W.-C."/>
            <person name="Schijlen E."/>
            <person name="Repin R."/>
            <person name="Schilthuizen M."/>
            <person name="Schranz E."/>
            <person name="Heidstra R."/>
            <person name="Miyata K."/>
            <person name="Fedorova E."/>
            <person name="Kohlen W."/>
            <person name="Bisseling T."/>
            <person name="Smit S."/>
            <person name="Geurts R."/>
        </authorList>
    </citation>
    <scope>NUCLEOTIDE SEQUENCE [LARGE SCALE GENOMIC DNA]</scope>
    <source>
        <strain evidence="11">cv. WU1-14</strain>
    </source>
</reference>
<comment type="subcellular location">
    <subcellularLocation>
        <location evidence="1">Nucleus</location>
        <location evidence="1">Nucleolus</location>
    </subcellularLocation>
</comment>
<protein>
    <submittedName>
        <fullName evidence="10">Nucleoplasmin core domain containing protein</fullName>
    </submittedName>
</protein>
<gene>
    <name evidence="10" type="ORF">PanWU01x14_202370</name>
</gene>
<keyword evidence="5" id="KW-0156">Chromatin regulator</keyword>
<evidence type="ECO:0000259" key="9">
    <source>
        <dbReference type="Pfam" id="PF17800"/>
    </source>
</evidence>
<dbReference type="Pfam" id="PF17800">
    <property type="entry name" value="NPL"/>
    <property type="match status" value="1"/>
</dbReference>
<keyword evidence="7" id="KW-0804">Transcription</keyword>
<accession>A0A2P5BX13</accession>
<dbReference type="FunFam" id="2.60.120.340:FF:000004">
    <property type="entry name" value="Histone deacetylase HDT1"/>
    <property type="match status" value="1"/>
</dbReference>
<dbReference type="SUPFAM" id="SSF69203">
    <property type="entry name" value="Nucleoplasmin-like core domain"/>
    <property type="match status" value="1"/>
</dbReference>
<evidence type="ECO:0000256" key="7">
    <source>
        <dbReference type="ARBA" id="ARBA00023163"/>
    </source>
</evidence>
<dbReference type="OrthoDB" id="2019803at2759"/>
<keyword evidence="8" id="KW-0539">Nucleus</keyword>
<keyword evidence="3" id="KW-0678">Repressor</keyword>
<proteinExistence type="inferred from homology"/>
<evidence type="ECO:0000256" key="8">
    <source>
        <dbReference type="ARBA" id="ARBA00023242"/>
    </source>
</evidence>
<keyword evidence="6" id="KW-0805">Transcription regulation</keyword>
<feature type="domain" description="Nucleoplasmin-like" evidence="9">
    <location>
        <begin position="7"/>
        <end position="97"/>
    </location>
</feature>
<dbReference type="InterPro" id="IPR036824">
    <property type="entry name" value="Nucleoplasmin_core_dom_sf"/>
</dbReference>
<dbReference type="GO" id="GO:0006325">
    <property type="term" value="P:chromatin organization"/>
    <property type="evidence" value="ECO:0007669"/>
    <property type="project" value="UniProtKB-KW"/>
</dbReference>
<dbReference type="AlphaFoldDB" id="A0A2P5BX13"/>
<dbReference type="GO" id="GO:0016787">
    <property type="term" value="F:hydrolase activity"/>
    <property type="evidence" value="ECO:0007669"/>
    <property type="project" value="UniProtKB-KW"/>
</dbReference>
<dbReference type="Gene3D" id="2.60.120.340">
    <property type="entry name" value="Nucleoplasmin core domain"/>
    <property type="match status" value="1"/>
</dbReference>
<evidence type="ECO:0000256" key="6">
    <source>
        <dbReference type="ARBA" id="ARBA00023015"/>
    </source>
</evidence>
<evidence type="ECO:0000256" key="1">
    <source>
        <dbReference type="ARBA" id="ARBA00004604"/>
    </source>
</evidence>
<evidence type="ECO:0000313" key="10">
    <source>
        <dbReference type="EMBL" id="PON53355.1"/>
    </source>
</evidence>
<evidence type="ECO:0000313" key="11">
    <source>
        <dbReference type="Proteomes" id="UP000237105"/>
    </source>
</evidence>
<dbReference type="InterPro" id="IPR041232">
    <property type="entry name" value="NPL"/>
</dbReference>
<dbReference type="GO" id="GO:0005730">
    <property type="term" value="C:nucleolus"/>
    <property type="evidence" value="ECO:0007669"/>
    <property type="project" value="UniProtKB-SubCell"/>
</dbReference>
<organism evidence="10 11">
    <name type="scientific">Parasponia andersonii</name>
    <name type="common">Sponia andersonii</name>
    <dbReference type="NCBI Taxonomy" id="3476"/>
    <lineage>
        <taxon>Eukaryota</taxon>
        <taxon>Viridiplantae</taxon>
        <taxon>Streptophyta</taxon>
        <taxon>Embryophyta</taxon>
        <taxon>Tracheophyta</taxon>
        <taxon>Spermatophyta</taxon>
        <taxon>Magnoliopsida</taxon>
        <taxon>eudicotyledons</taxon>
        <taxon>Gunneridae</taxon>
        <taxon>Pentapetalae</taxon>
        <taxon>rosids</taxon>
        <taxon>fabids</taxon>
        <taxon>Rosales</taxon>
        <taxon>Cannabaceae</taxon>
        <taxon>Parasponia</taxon>
    </lineage>
</organism>
<dbReference type="EMBL" id="JXTB01000207">
    <property type="protein sequence ID" value="PON53355.1"/>
    <property type="molecule type" value="Genomic_DNA"/>
</dbReference>
<comment type="caution">
    <text evidence="10">The sequence shown here is derived from an EMBL/GenBank/DDBJ whole genome shotgun (WGS) entry which is preliminary data.</text>
</comment>
<evidence type="ECO:0000256" key="3">
    <source>
        <dbReference type="ARBA" id="ARBA00022491"/>
    </source>
</evidence>
<evidence type="ECO:0000256" key="4">
    <source>
        <dbReference type="ARBA" id="ARBA00022801"/>
    </source>
</evidence>
<keyword evidence="4" id="KW-0378">Hydrolase</keyword>
<name>A0A2P5BX13_PARAD</name>
<evidence type="ECO:0000256" key="5">
    <source>
        <dbReference type="ARBA" id="ARBA00022853"/>
    </source>
</evidence>
<keyword evidence="11" id="KW-1185">Reference proteome</keyword>